<dbReference type="InterPro" id="IPR017871">
    <property type="entry name" value="ABC_transporter-like_CS"/>
</dbReference>
<dbReference type="PROSITE" id="PS00211">
    <property type="entry name" value="ABC_TRANSPORTER_1"/>
    <property type="match status" value="1"/>
</dbReference>
<dbReference type="InterPro" id="IPR003439">
    <property type="entry name" value="ABC_transporter-like_ATP-bd"/>
</dbReference>
<keyword evidence="11" id="KW-1185">Reference proteome</keyword>
<keyword evidence="7" id="KW-1278">Translocase</keyword>
<evidence type="ECO:0000256" key="2">
    <source>
        <dbReference type="ARBA" id="ARBA00022475"/>
    </source>
</evidence>
<dbReference type="InterPro" id="IPR027417">
    <property type="entry name" value="P-loop_NTPase"/>
</dbReference>
<keyword evidence="1" id="KW-0813">Transport</keyword>
<gene>
    <name evidence="10" type="ORF">SNE25_08500</name>
</gene>
<dbReference type="SMART" id="SM00382">
    <property type="entry name" value="AAA"/>
    <property type="match status" value="2"/>
</dbReference>
<reference evidence="10 11" key="1">
    <citation type="submission" date="2023-11" db="EMBL/GenBank/DDBJ databases">
        <title>Analysis of the Genomes of Mucilaginibacter gossypii cycad 4 and M. sabulilitoris SNA2: microbes with the potential for plant growth promotion.</title>
        <authorList>
            <person name="Hirsch A.M."/>
            <person name="Humm E."/>
            <person name="Rubbi M."/>
            <person name="Del Vecchio G."/>
            <person name="Ha S.M."/>
            <person name="Pellegrini M."/>
            <person name="Gunsalus R.P."/>
        </authorList>
    </citation>
    <scope>NUCLEOTIDE SEQUENCE [LARGE SCALE GENOMIC DNA]</scope>
    <source>
        <strain evidence="10 11">SNA2</strain>
    </source>
</reference>
<evidence type="ECO:0000256" key="7">
    <source>
        <dbReference type="ARBA" id="ARBA00022967"/>
    </source>
</evidence>
<evidence type="ECO:0000313" key="10">
    <source>
        <dbReference type="EMBL" id="WPU95561.1"/>
    </source>
</evidence>
<evidence type="ECO:0000256" key="5">
    <source>
        <dbReference type="ARBA" id="ARBA00022741"/>
    </source>
</evidence>
<evidence type="ECO:0000256" key="3">
    <source>
        <dbReference type="ARBA" id="ARBA00022597"/>
    </source>
</evidence>
<dbReference type="SUPFAM" id="SSF52540">
    <property type="entry name" value="P-loop containing nucleoside triphosphate hydrolases"/>
    <property type="match status" value="2"/>
</dbReference>
<dbReference type="PANTHER" id="PTHR43790">
    <property type="entry name" value="CARBOHYDRATE TRANSPORT ATP-BINDING PROTEIN MG119-RELATED"/>
    <property type="match status" value="1"/>
</dbReference>
<dbReference type="CDD" id="cd03216">
    <property type="entry name" value="ABC_Carb_Monos_I"/>
    <property type="match status" value="1"/>
</dbReference>
<keyword evidence="6 10" id="KW-0067">ATP-binding</keyword>
<organism evidence="10 11">
    <name type="scientific">Mucilaginibacter sabulilitoris</name>
    <dbReference type="NCBI Taxonomy" id="1173583"/>
    <lineage>
        <taxon>Bacteria</taxon>
        <taxon>Pseudomonadati</taxon>
        <taxon>Bacteroidota</taxon>
        <taxon>Sphingobacteriia</taxon>
        <taxon>Sphingobacteriales</taxon>
        <taxon>Sphingobacteriaceae</taxon>
        <taxon>Mucilaginibacter</taxon>
    </lineage>
</organism>
<dbReference type="Gene3D" id="3.40.50.300">
    <property type="entry name" value="P-loop containing nucleotide triphosphate hydrolases"/>
    <property type="match status" value="2"/>
</dbReference>
<evidence type="ECO:0000256" key="8">
    <source>
        <dbReference type="ARBA" id="ARBA00023136"/>
    </source>
</evidence>
<dbReference type="Proteomes" id="UP001324380">
    <property type="component" value="Chromosome"/>
</dbReference>
<feature type="domain" description="ABC transporter" evidence="9">
    <location>
        <begin position="17"/>
        <end position="253"/>
    </location>
</feature>
<evidence type="ECO:0000313" key="11">
    <source>
        <dbReference type="Proteomes" id="UP001324380"/>
    </source>
</evidence>
<protein>
    <submittedName>
        <fullName evidence="10">Sugar ABC transporter ATP-binding protein</fullName>
    </submittedName>
</protein>
<keyword evidence="3" id="KW-0762">Sugar transport</keyword>
<keyword evidence="8" id="KW-0472">Membrane</keyword>
<evidence type="ECO:0000259" key="9">
    <source>
        <dbReference type="PROSITE" id="PS50893"/>
    </source>
</evidence>
<dbReference type="GO" id="GO:0005524">
    <property type="term" value="F:ATP binding"/>
    <property type="evidence" value="ECO:0007669"/>
    <property type="project" value="UniProtKB-KW"/>
</dbReference>
<dbReference type="InterPro" id="IPR050107">
    <property type="entry name" value="ABC_carbohydrate_import_ATPase"/>
</dbReference>
<accession>A0ABZ0TR04</accession>
<keyword evidence="2" id="KW-1003">Cell membrane</keyword>
<dbReference type="InterPro" id="IPR003593">
    <property type="entry name" value="AAA+_ATPase"/>
</dbReference>
<dbReference type="PANTHER" id="PTHR43790:SF3">
    <property type="entry name" value="D-ALLOSE IMPORT ATP-BINDING PROTEIN ALSA-RELATED"/>
    <property type="match status" value="1"/>
</dbReference>
<dbReference type="EMBL" id="CP139558">
    <property type="protein sequence ID" value="WPU95561.1"/>
    <property type="molecule type" value="Genomic_DNA"/>
</dbReference>
<evidence type="ECO:0000256" key="1">
    <source>
        <dbReference type="ARBA" id="ARBA00022448"/>
    </source>
</evidence>
<name>A0ABZ0TR04_9SPHI</name>
<keyword evidence="4" id="KW-0677">Repeat</keyword>
<feature type="domain" description="ABC transporter" evidence="9">
    <location>
        <begin position="264"/>
        <end position="509"/>
    </location>
</feature>
<dbReference type="PROSITE" id="PS50893">
    <property type="entry name" value="ABC_TRANSPORTER_2"/>
    <property type="match status" value="2"/>
</dbReference>
<dbReference type="RefSeq" id="WP_321564669.1">
    <property type="nucleotide sequence ID" value="NZ_CP139558.1"/>
</dbReference>
<keyword evidence="5" id="KW-0547">Nucleotide-binding</keyword>
<dbReference type="Pfam" id="PF00005">
    <property type="entry name" value="ABC_tran"/>
    <property type="match status" value="2"/>
</dbReference>
<sequence>MSESITGSAFKPQEIILKMNGINKTFGIVPVLKNVELSVYKGEVLALMGENGAGKSTLMKILCGIHRATLGTISIDDEVVSIFSIVDAMNLGFVLIHQELNLLDNLNVAGNLFLGREPMNKFRLVDSHKLYQDAEKALDMVGLDIAPTTMISELSLAQQQLIEIAKALSQKAKILIMDEPTSSLTLKETEKLFETIRDLKAKGVTIIYISHRLNEIMEIADRAVVLKDGQNSGVLFKDEITHNNLVRLMVGRDIEKPNRAYNKKDDSSLKFTVTALRTERYPQHELTFDIHPGEILGISGLIGSGRTELAESIFGIRKIRSGNFSLGQQALKITSVGDAIESGIFLIPEDRKKHGIFTDLSLTENISLPDLKNYASFGFIDRDKEKNSAEKQMKMLNIKAASASSNLSNLSGGNQQKVAIGKWLNRTPALIIFDEPTRGVDVGAKNEIYEIMRSLSANGVMILVISSDLEEIINISDRLLVMHEGQITGELFPPDFNEEKIMLHAVGHVQQLNK</sequence>
<dbReference type="CDD" id="cd03215">
    <property type="entry name" value="ABC_Carb_Monos_II"/>
    <property type="match status" value="1"/>
</dbReference>
<evidence type="ECO:0000256" key="6">
    <source>
        <dbReference type="ARBA" id="ARBA00022840"/>
    </source>
</evidence>
<evidence type="ECO:0000256" key="4">
    <source>
        <dbReference type="ARBA" id="ARBA00022737"/>
    </source>
</evidence>
<proteinExistence type="predicted"/>